<keyword evidence="2" id="KW-1185">Reference proteome</keyword>
<dbReference type="Proteomes" id="UP001341840">
    <property type="component" value="Unassembled WGS sequence"/>
</dbReference>
<gene>
    <name evidence="1" type="ORF">PIB30_036509</name>
</gene>
<evidence type="ECO:0000313" key="1">
    <source>
        <dbReference type="EMBL" id="MED6109756.1"/>
    </source>
</evidence>
<comment type="caution">
    <text evidence="1">The sequence shown here is derived from an EMBL/GenBank/DDBJ whole genome shotgun (WGS) entry which is preliminary data.</text>
</comment>
<sequence length="73" mass="8144">MATLWVAPVFHYGSKLVRNEVGEPEYAGEYVEKMEEMDVNQSRSFPTSKWRLWVVGGSGRLGFRYGGDGGGVD</sequence>
<name>A0ABU6QCZ0_9FABA</name>
<proteinExistence type="predicted"/>
<accession>A0ABU6QCZ0</accession>
<dbReference type="EMBL" id="JASCZI010000179">
    <property type="protein sequence ID" value="MED6109756.1"/>
    <property type="molecule type" value="Genomic_DNA"/>
</dbReference>
<reference evidence="1 2" key="1">
    <citation type="journal article" date="2023" name="Plants (Basel)">
        <title>Bridging the Gap: Combining Genomics and Transcriptomics Approaches to Understand Stylosanthes scabra, an Orphan Legume from the Brazilian Caatinga.</title>
        <authorList>
            <person name="Ferreira-Neto J.R.C."/>
            <person name="da Silva M.D."/>
            <person name="Binneck E."/>
            <person name="de Melo N.F."/>
            <person name="da Silva R.H."/>
            <person name="de Melo A.L.T.M."/>
            <person name="Pandolfi V."/>
            <person name="Bustamante F.O."/>
            <person name="Brasileiro-Vidal A.C."/>
            <person name="Benko-Iseppon A.M."/>
        </authorList>
    </citation>
    <scope>NUCLEOTIDE SEQUENCE [LARGE SCALE GENOMIC DNA]</scope>
    <source>
        <tissue evidence="1">Leaves</tissue>
    </source>
</reference>
<protein>
    <submittedName>
        <fullName evidence="1">Uncharacterized protein</fullName>
    </submittedName>
</protein>
<evidence type="ECO:0000313" key="2">
    <source>
        <dbReference type="Proteomes" id="UP001341840"/>
    </source>
</evidence>
<organism evidence="1 2">
    <name type="scientific">Stylosanthes scabra</name>
    <dbReference type="NCBI Taxonomy" id="79078"/>
    <lineage>
        <taxon>Eukaryota</taxon>
        <taxon>Viridiplantae</taxon>
        <taxon>Streptophyta</taxon>
        <taxon>Embryophyta</taxon>
        <taxon>Tracheophyta</taxon>
        <taxon>Spermatophyta</taxon>
        <taxon>Magnoliopsida</taxon>
        <taxon>eudicotyledons</taxon>
        <taxon>Gunneridae</taxon>
        <taxon>Pentapetalae</taxon>
        <taxon>rosids</taxon>
        <taxon>fabids</taxon>
        <taxon>Fabales</taxon>
        <taxon>Fabaceae</taxon>
        <taxon>Papilionoideae</taxon>
        <taxon>50 kb inversion clade</taxon>
        <taxon>dalbergioids sensu lato</taxon>
        <taxon>Dalbergieae</taxon>
        <taxon>Pterocarpus clade</taxon>
        <taxon>Stylosanthes</taxon>
    </lineage>
</organism>